<keyword evidence="2" id="KW-1185">Reference proteome</keyword>
<dbReference type="AlphaFoldDB" id="A0A8S3SBM3"/>
<proteinExistence type="predicted"/>
<name>A0A8S3SBM3_MYTED</name>
<gene>
    <name evidence="1" type="ORF">MEDL_30549</name>
</gene>
<comment type="caution">
    <text evidence="1">The sequence shown here is derived from an EMBL/GenBank/DDBJ whole genome shotgun (WGS) entry which is preliminary data.</text>
</comment>
<evidence type="ECO:0000313" key="2">
    <source>
        <dbReference type="Proteomes" id="UP000683360"/>
    </source>
</evidence>
<accession>A0A8S3SBM3</accession>
<sequence length="202" mass="23307">MLLQQEPPSDPTLDFPVYVTYAELAEYSSCHNLRIRDIDVKMKKGWVRIQDEEAKIEELENFFNSNITERDIRVKRVTSLNPRPTAYGQIGNAYVYLNSSLYKLTVKEKYFKTLSKGQYFRIKGHAINHQNQFINTDYATVTGTSDQHSSASGSITTTHNMISKVIELDASEISCSDTEGGHKYIHRVWNVWIGRCEQQQLY</sequence>
<evidence type="ECO:0000313" key="1">
    <source>
        <dbReference type="EMBL" id="CAG2216835.1"/>
    </source>
</evidence>
<organism evidence="1 2">
    <name type="scientific">Mytilus edulis</name>
    <name type="common">Blue mussel</name>
    <dbReference type="NCBI Taxonomy" id="6550"/>
    <lineage>
        <taxon>Eukaryota</taxon>
        <taxon>Metazoa</taxon>
        <taxon>Spiralia</taxon>
        <taxon>Lophotrochozoa</taxon>
        <taxon>Mollusca</taxon>
        <taxon>Bivalvia</taxon>
        <taxon>Autobranchia</taxon>
        <taxon>Pteriomorphia</taxon>
        <taxon>Mytilida</taxon>
        <taxon>Mytiloidea</taxon>
        <taxon>Mytilidae</taxon>
        <taxon>Mytilinae</taxon>
        <taxon>Mytilus</taxon>
    </lineage>
</organism>
<protein>
    <submittedName>
        <fullName evidence="1">Uncharacterized protein</fullName>
    </submittedName>
</protein>
<dbReference type="EMBL" id="CAJPWZ010001493">
    <property type="protein sequence ID" value="CAG2216835.1"/>
    <property type="molecule type" value="Genomic_DNA"/>
</dbReference>
<reference evidence="1" key="1">
    <citation type="submission" date="2021-03" db="EMBL/GenBank/DDBJ databases">
        <authorList>
            <person name="Bekaert M."/>
        </authorList>
    </citation>
    <scope>NUCLEOTIDE SEQUENCE</scope>
</reference>
<dbReference type="Proteomes" id="UP000683360">
    <property type="component" value="Unassembled WGS sequence"/>
</dbReference>